<keyword evidence="3 9" id="KW-0812">Transmembrane</keyword>
<accession>A0A0S4IRD2</accession>
<dbReference type="GO" id="GO:0031201">
    <property type="term" value="C:SNARE complex"/>
    <property type="evidence" value="ECO:0007669"/>
    <property type="project" value="TreeGrafter"/>
</dbReference>
<proteinExistence type="predicted"/>
<feature type="transmembrane region" description="Helical" evidence="9">
    <location>
        <begin position="225"/>
        <end position="244"/>
    </location>
</feature>
<dbReference type="SUPFAM" id="SSF58038">
    <property type="entry name" value="SNARE fusion complex"/>
    <property type="match status" value="1"/>
</dbReference>
<feature type="domain" description="Sec20 C-terminal" evidence="10">
    <location>
        <begin position="162"/>
        <end position="243"/>
    </location>
</feature>
<dbReference type="GO" id="GO:0006906">
    <property type="term" value="P:vesicle fusion"/>
    <property type="evidence" value="ECO:0007669"/>
    <property type="project" value="TreeGrafter"/>
</dbReference>
<keyword evidence="4" id="KW-0653">Protein transport</keyword>
<dbReference type="Gene3D" id="1.20.5.110">
    <property type="match status" value="1"/>
</dbReference>
<dbReference type="OMA" id="MHKEMIK"/>
<dbReference type="GO" id="GO:0005484">
    <property type="term" value="F:SNAP receptor activity"/>
    <property type="evidence" value="ECO:0007669"/>
    <property type="project" value="TreeGrafter"/>
</dbReference>
<dbReference type="AlphaFoldDB" id="A0A0S4IRD2"/>
<evidence type="ECO:0000256" key="4">
    <source>
        <dbReference type="ARBA" id="ARBA00022927"/>
    </source>
</evidence>
<keyword evidence="5 9" id="KW-1133">Transmembrane helix</keyword>
<evidence type="ECO:0000256" key="8">
    <source>
        <dbReference type="SAM" id="MobiDB-lite"/>
    </source>
</evidence>
<evidence type="ECO:0000256" key="5">
    <source>
        <dbReference type="ARBA" id="ARBA00022989"/>
    </source>
</evidence>
<dbReference type="GO" id="GO:0005794">
    <property type="term" value="C:Golgi apparatus"/>
    <property type="evidence" value="ECO:0007669"/>
    <property type="project" value="TreeGrafter"/>
</dbReference>
<dbReference type="Proteomes" id="UP000051952">
    <property type="component" value="Unassembled WGS sequence"/>
</dbReference>
<organism evidence="11 12">
    <name type="scientific">Bodo saltans</name>
    <name type="common">Flagellated protozoan</name>
    <dbReference type="NCBI Taxonomy" id="75058"/>
    <lineage>
        <taxon>Eukaryota</taxon>
        <taxon>Discoba</taxon>
        <taxon>Euglenozoa</taxon>
        <taxon>Kinetoplastea</taxon>
        <taxon>Metakinetoplastina</taxon>
        <taxon>Eubodonida</taxon>
        <taxon>Bodonidae</taxon>
        <taxon>Bodo</taxon>
    </lineage>
</organism>
<keyword evidence="12" id="KW-1185">Reference proteome</keyword>
<evidence type="ECO:0000256" key="3">
    <source>
        <dbReference type="ARBA" id="ARBA00022692"/>
    </source>
</evidence>
<dbReference type="GO" id="GO:0005789">
    <property type="term" value="C:endoplasmic reticulum membrane"/>
    <property type="evidence" value="ECO:0007669"/>
    <property type="project" value="TreeGrafter"/>
</dbReference>
<dbReference type="VEuPathDB" id="TriTrypDB:BSAL_61715"/>
<dbReference type="Gene3D" id="1.20.58.400">
    <property type="entry name" value="t-snare proteins"/>
    <property type="match status" value="1"/>
</dbReference>
<dbReference type="GO" id="GO:0031902">
    <property type="term" value="C:late endosome membrane"/>
    <property type="evidence" value="ECO:0007669"/>
    <property type="project" value="TreeGrafter"/>
</dbReference>
<evidence type="ECO:0000256" key="9">
    <source>
        <dbReference type="SAM" id="Phobius"/>
    </source>
</evidence>
<dbReference type="InterPro" id="IPR056173">
    <property type="entry name" value="Sec20_C"/>
</dbReference>
<dbReference type="GO" id="GO:0000149">
    <property type="term" value="F:SNARE binding"/>
    <property type="evidence" value="ECO:0007669"/>
    <property type="project" value="TreeGrafter"/>
</dbReference>
<evidence type="ECO:0000259" key="10">
    <source>
        <dbReference type="Pfam" id="PF03908"/>
    </source>
</evidence>
<evidence type="ECO:0000256" key="2">
    <source>
        <dbReference type="ARBA" id="ARBA00022448"/>
    </source>
</evidence>
<dbReference type="EMBL" id="CYKH01000305">
    <property type="protein sequence ID" value="CUF35346.1"/>
    <property type="molecule type" value="Genomic_DNA"/>
</dbReference>
<evidence type="ECO:0000256" key="1">
    <source>
        <dbReference type="ARBA" id="ARBA00004211"/>
    </source>
</evidence>
<evidence type="ECO:0000313" key="11">
    <source>
        <dbReference type="EMBL" id="CUF35346.1"/>
    </source>
</evidence>
<keyword evidence="7 9" id="KW-0472">Membrane</keyword>
<evidence type="ECO:0000313" key="12">
    <source>
        <dbReference type="Proteomes" id="UP000051952"/>
    </source>
</evidence>
<dbReference type="GO" id="GO:0015031">
    <property type="term" value="P:protein transport"/>
    <property type="evidence" value="ECO:0007669"/>
    <property type="project" value="UniProtKB-KW"/>
</dbReference>
<dbReference type="InterPro" id="IPR038407">
    <property type="entry name" value="v-SNARE_N_sf"/>
</dbReference>
<gene>
    <name evidence="11" type="ORF">BSAL_61715</name>
</gene>
<keyword evidence="6" id="KW-0175">Coiled coil</keyword>
<sequence>MTSLYATYEDELKDWLKEMQEDIQSIRQTLLRDLPTYRAPPGTGPGSRIQKMKIITERQDQIRETILSMDRELGSVDFPVSLREASRNGLQEYKKRALNFDKDILKLKSETATADRADLLGSGGSASGGGAAVAGLEGLDEETKKQRIQMAQNTQTLSKGSNALREAERYVTVTEDMSNEALKNLGEQTAVIGRIAGKTNEADDELSQAKKILSDMHKEMIKNKAILVIIIGVLLLLIFLVIYIKFSGSSSTSDSTTTVIIVTGTPSPVTLPPPPPTTPAPTSNSLSSGSSF</sequence>
<name>A0A0S4IRD2_BODSA</name>
<evidence type="ECO:0000256" key="6">
    <source>
        <dbReference type="ARBA" id="ARBA00023054"/>
    </source>
</evidence>
<feature type="compositionally biased region" description="Low complexity" evidence="8">
    <location>
        <begin position="280"/>
        <end position="292"/>
    </location>
</feature>
<keyword evidence="2" id="KW-0813">Transport</keyword>
<dbReference type="OrthoDB" id="430637at2759"/>
<dbReference type="PANTHER" id="PTHR21230:SF26">
    <property type="entry name" value="VESICLE TRANSPORT THROUGH INTERACTION WITH T-SNARES HOMOLOG 1A"/>
    <property type="match status" value="1"/>
</dbReference>
<protein>
    <submittedName>
        <fullName evidence="11">Vesicle transport v-SNARE 11, putative</fullName>
    </submittedName>
</protein>
<dbReference type="GO" id="GO:0012507">
    <property type="term" value="C:ER to Golgi transport vesicle membrane"/>
    <property type="evidence" value="ECO:0007669"/>
    <property type="project" value="TreeGrafter"/>
</dbReference>
<feature type="region of interest" description="Disordered" evidence="8">
    <location>
        <begin position="265"/>
        <end position="292"/>
    </location>
</feature>
<dbReference type="PANTHER" id="PTHR21230">
    <property type="entry name" value="VESICLE TRANSPORT V-SNARE PROTEIN VTI1-RELATED"/>
    <property type="match status" value="1"/>
</dbReference>
<dbReference type="Pfam" id="PF03908">
    <property type="entry name" value="Sec20"/>
    <property type="match status" value="1"/>
</dbReference>
<comment type="subcellular location">
    <subcellularLocation>
        <location evidence="1">Membrane</location>
        <topology evidence="1">Single-pass type IV membrane protein</topology>
    </subcellularLocation>
</comment>
<reference evidence="12" key="1">
    <citation type="submission" date="2015-09" db="EMBL/GenBank/DDBJ databases">
        <authorList>
            <consortium name="Pathogen Informatics"/>
        </authorList>
    </citation>
    <scope>NUCLEOTIDE SEQUENCE [LARGE SCALE GENOMIC DNA]</scope>
    <source>
        <strain evidence="12">Lake Konstanz</strain>
    </source>
</reference>
<feature type="compositionally biased region" description="Pro residues" evidence="8">
    <location>
        <begin position="269"/>
        <end position="279"/>
    </location>
</feature>
<evidence type="ECO:0000256" key="7">
    <source>
        <dbReference type="ARBA" id="ARBA00023136"/>
    </source>
</evidence>